<keyword evidence="1" id="KW-0175">Coiled coil</keyword>
<sequence length="452" mass="53425">MKKIKVLIQDKNTLKLIEPGETGDLIDLTEIYQLDTTALEKAIQEGKDQLYQQKLADYKKILQSEYVAEVNQLKNEIEKINEKAKQDLFNQKSQLSHEAFVKQTELENNYKAQYQQLQAKYQSLENIQQTNLQNKEYEVKQLFQDQIHTLQQQLSEEKNKLVLEQNKLKTEKLELEQTLKEKYEKQLAESQKMVEELRRYKSTLNVKRIGEDLETWCDNVVQSYMQNGLLNCTWTKDNRVVKEENEYKGTKADYIFRIYLNEKHQEELTSICLDMKSENPDSVNKKKNADYYATLDKNRNKKGCKYALLVSELEMDQANDLSIYKVQEYENMYVVRPSYLMVFLNMVTSLTTRFATLLTAKQQEELKLKDQLEIVQLFEDIKNTYLDKPLEQLKKQVENIQKYAQTIKDTASKIEDSCDTIHRNYINQITEKINKFDIKLEKSVLKKVPVSE</sequence>
<feature type="coiled-coil region" evidence="1">
    <location>
        <begin position="63"/>
        <end position="200"/>
    </location>
</feature>
<comment type="caution">
    <text evidence="2">The sequence shown here is derived from an EMBL/GenBank/DDBJ whole genome shotgun (WGS) entry which is preliminary data.</text>
</comment>
<reference evidence="2" key="2">
    <citation type="journal article" date="2021" name="PeerJ">
        <title>Extensive microbial diversity within the chicken gut microbiome revealed by metagenomics and culture.</title>
        <authorList>
            <person name="Gilroy R."/>
            <person name="Ravi A."/>
            <person name="Getino M."/>
            <person name="Pursley I."/>
            <person name="Horton D.L."/>
            <person name="Alikhan N.F."/>
            <person name="Baker D."/>
            <person name="Gharbi K."/>
            <person name="Hall N."/>
            <person name="Watson M."/>
            <person name="Adriaenssens E.M."/>
            <person name="Foster-Nyarko E."/>
            <person name="Jarju S."/>
            <person name="Secka A."/>
            <person name="Antonio M."/>
            <person name="Oren A."/>
            <person name="Chaudhuri R.R."/>
            <person name="La Ragione R."/>
            <person name="Hildebrand F."/>
            <person name="Pallen M.J."/>
        </authorList>
    </citation>
    <scope>NUCLEOTIDE SEQUENCE</scope>
    <source>
        <strain evidence="2">14508</strain>
    </source>
</reference>
<dbReference type="Proteomes" id="UP000886893">
    <property type="component" value="Unassembled WGS sequence"/>
</dbReference>
<accession>A0A9D1G7W8</accession>
<gene>
    <name evidence="2" type="ORF">IAD04_01225</name>
</gene>
<dbReference type="InterPro" id="IPR019219">
    <property type="entry name" value="DUF2130"/>
</dbReference>
<evidence type="ECO:0000256" key="1">
    <source>
        <dbReference type="SAM" id="Coils"/>
    </source>
</evidence>
<dbReference type="AlphaFoldDB" id="A0A9D1G7W8"/>
<organism evidence="2 3">
    <name type="scientific">Candidatus Caccosoma faecigallinarum</name>
    <dbReference type="NCBI Taxonomy" id="2840720"/>
    <lineage>
        <taxon>Bacteria</taxon>
        <taxon>Bacillati</taxon>
        <taxon>Bacillota</taxon>
        <taxon>Bacillota incertae sedis</taxon>
        <taxon>Candidatus Caccosoma</taxon>
    </lineage>
</organism>
<protein>
    <submittedName>
        <fullName evidence="2">DUF2130 domain-containing protein</fullName>
    </submittedName>
</protein>
<dbReference type="Pfam" id="PF09903">
    <property type="entry name" value="DUF2130"/>
    <property type="match status" value="1"/>
</dbReference>
<dbReference type="EMBL" id="DVKI01000039">
    <property type="protein sequence ID" value="HIT16987.1"/>
    <property type="molecule type" value="Genomic_DNA"/>
</dbReference>
<evidence type="ECO:0000313" key="3">
    <source>
        <dbReference type="Proteomes" id="UP000886893"/>
    </source>
</evidence>
<name>A0A9D1G7W8_9FIRM</name>
<reference evidence="2" key="1">
    <citation type="submission" date="2020-10" db="EMBL/GenBank/DDBJ databases">
        <authorList>
            <person name="Gilroy R."/>
        </authorList>
    </citation>
    <scope>NUCLEOTIDE SEQUENCE</scope>
    <source>
        <strain evidence="2">14508</strain>
    </source>
</reference>
<evidence type="ECO:0000313" key="2">
    <source>
        <dbReference type="EMBL" id="HIT16987.1"/>
    </source>
</evidence>
<proteinExistence type="predicted"/>
<dbReference type="PIRSF" id="PIRSF005850">
    <property type="entry name" value="UCP005850"/>
    <property type="match status" value="1"/>
</dbReference>